<dbReference type="OrthoDB" id="8561330at2"/>
<dbReference type="PANTHER" id="PTHR34475">
    <property type="match status" value="1"/>
</dbReference>
<dbReference type="GO" id="GO:0003677">
    <property type="term" value="F:DNA binding"/>
    <property type="evidence" value="ECO:0007669"/>
    <property type="project" value="InterPro"/>
</dbReference>
<feature type="region of interest" description="Disordered" evidence="1">
    <location>
        <begin position="194"/>
        <end position="223"/>
    </location>
</feature>
<dbReference type="CDD" id="cd00093">
    <property type="entry name" value="HTH_XRE"/>
    <property type="match status" value="1"/>
</dbReference>
<protein>
    <submittedName>
        <fullName evidence="4">XRE family transcriptional regulator</fullName>
    </submittedName>
</protein>
<dbReference type="Pfam" id="PF13464">
    <property type="entry name" value="RodZ_C"/>
    <property type="match status" value="1"/>
</dbReference>
<keyword evidence="2" id="KW-0472">Membrane</keyword>
<keyword evidence="2" id="KW-0812">Transmembrane</keyword>
<gene>
    <name evidence="4" type="ORF">AWB76_06087</name>
</gene>
<feature type="compositionally biased region" description="Polar residues" evidence="1">
    <location>
        <begin position="194"/>
        <end position="213"/>
    </location>
</feature>
<dbReference type="EMBL" id="FCOI02000029">
    <property type="protein sequence ID" value="SAK86858.1"/>
    <property type="molecule type" value="Genomic_DNA"/>
</dbReference>
<dbReference type="PANTHER" id="PTHR34475:SF1">
    <property type="entry name" value="CYTOSKELETON PROTEIN RODZ"/>
    <property type="match status" value="1"/>
</dbReference>
<evidence type="ECO:0000313" key="5">
    <source>
        <dbReference type="Proteomes" id="UP000054624"/>
    </source>
</evidence>
<dbReference type="InterPro" id="IPR001387">
    <property type="entry name" value="Cro/C1-type_HTH"/>
</dbReference>
<feature type="compositionally biased region" description="Basic and acidic residues" evidence="1">
    <location>
        <begin position="14"/>
        <end position="24"/>
    </location>
</feature>
<feature type="transmembrane region" description="Helical" evidence="2">
    <location>
        <begin position="155"/>
        <end position="175"/>
    </location>
</feature>
<organism evidence="4 5">
    <name type="scientific">Caballeronia temeraria</name>
    <dbReference type="NCBI Taxonomy" id="1777137"/>
    <lineage>
        <taxon>Bacteria</taxon>
        <taxon>Pseudomonadati</taxon>
        <taxon>Pseudomonadota</taxon>
        <taxon>Betaproteobacteria</taxon>
        <taxon>Burkholderiales</taxon>
        <taxon>Burkholderiaceae</taxon>
        <taxon>Caballeronia</taxon>
    </lineage>
</organism>
<dbReference type="AlphaFoldDB" id="A0A158CWZ2"/>
<feature type="domain" description="HTH cro/C1-type" evidence="3">
    <location>
        <begin position="50"/>
        <end position="111"/>
    </location>
</feature>
<sequence>MSEPQHPTPFGSHSDNRPGSHHDAQGGAEGAASNPGQTGNLDSIQAVGARLAQLRQAKAWSIDDVSARLKVSPQKLLALEAGDISHLPDRTFAAGIVRSYAKILGADPAPFTQAFRRDGGDIEQNLKVPASAGTGLPRARVSVPLGNSSGRKRSWIWGVLAIIVVLAALVMWHTGGDSSNWLARLKAATGLGLSSTSAPAAGSNESSGTTSAPTPDEAAAANTGEASLPEVAAAPGEQPMPRPLGTNALPASSSTLSAVQGASAPAAAAPASAAKGASAAKAASAVATAAAASAPAVAGSGSGAIELKVKEDSWFSVRGKDGKELFSGLVHAGSTQRVEGEAPFKVTVGNVKGVESLSVDDEPVDAKRYSSARGNVARLSLP</sequence>
<evidence type="ECO:0000259" key="3">
    <source>
        <dbReference type="SMART" id="SM00530"/>
    </source>
</evidence>
<evidence type="ECO:0000313" key="4">
    <source>
        <dbReference type="EMBL" id="SAK86858.1"/>
    </source>
</evidence>
<keyword evidence="2" id="KW-1133">Transmembrane helix</keyword>
<dbReference type="InterPro" id="IPR010982">
    <property type="entry name" value="Lambda_DNA-bd_dom_sf"/>
</dbReference>
<evidence type="ECO:0000256" key="1">
    <source>
        <dbReference type="SAM" id="MobiDB-lite"/>
    </source>
</evidence>
<dbReference type="Pfam" id="PF13413">
    <property type="entry name" value="HTH_25"/>
    <property type="match status" value="1"/>
</dbReference>
<proteinExistence type="predicted"/>
<feature type="region of interest" description="Disordered" evidence="1">
    <location>
        <begin position="1"/>
        <end position="41"/>
    </location>
</feature>
<name>A0A158CWZ2_9BURK</name>
<dbReference type="InterPro" id="IPR050400">
    <property type="entry name" value="Bact_Cytoskel_RodZ"/>
</dbReference>
<accession>A0A158CWZ2</accession>
<evidence type="ECO:0000256" key="2">
    <source>
        <dbReference type="SAM" id="Phobius"/>
    </source>
</evidence>
<feature type="region of interest" description="Disordered" evidence="1">
    <location>
        <begin position="233"/>
        <end position="252"/>
    </location>
</feature>
<keyword evidence="5" id="KW-1185">Reference proteome</keyword>
<dbReference type="Proteomes" id="UP000054624">
    <property type="component" value="Unassembled WGS sequence"/>
</dbReference>
<dbReference type="RefSeq" id="WP_061163732.1">
    <property type="nucleotide sequence ID" value="NZ_FCOI02000029.1"/>
</dbReference>
<dbReference type="InterPro" id="IPR025194">
    <property type="entry name" value="RodZ-like_C"/>
</dbReference>
<dbReference type="SMART" id="SM00530">
    <property type="entry name" value="HTH_XRE"/>
    <property type="match status" value="1"/>
</dbReference>
<dbReference type="STRING" id="1777137.AWB76_06087"/>
<dbReference type="Gene3D" id="1.10.260.40">
    <property type="entry name" value="lambda repressor-like DNA-binding domains"/>
    <property type="match status" value="1"/>
</dbReference>
<dbReference type="SUPFAM" id="SSF47413">
    <property type="entry name" value="lambda repressor-like DNA-binding domains"/>
    <property type="match status" value="1"/>
</dbReference>
<reference evidence="5" key="1">
    <citation type="submission" date="2016-01" db="EMBL/GenBank/DDBJ databases">
        <authorList>
            <person name="Peeters Charlotte."/>
        </authorList>
    </citation>
    <scope>NUCLEOTIDE SEQUENCE [LARGE SCALE GENOMIC DNA]</scope>
</reference>